<dbReference type="SMART" id="SM00388">
    <property type="entry name" value="HisKA"/>
    <property type="match status" value="1"/>
</dbReference>
<dbReference type="PANTHER" id="PTHR43304:SF1">
    <property type="entry name" value="PAC DOMAIN-CONTAINING PROTEIN"/>
    <property type="match status" value="1"/>
</dbReference>
<dbReference type="STRING" id="1227499.C493_08236"/>
<dbReference type="SMART" id="SM00387">
    <property type="entry name" value="HATPase_c"/>
    <property type="match status" value="1"/>
</dbReference>
<dbReference type="Pfam" id="PF02518">
    <property type="entry name" value="HATPase_c"/>
    <property type="match status" value="1"/>
</dbReference>
<evidence type="ECO:0000313" key="9">
    <source>
        <dbReference type="Proteomes" id="UP000011602"/>
    </source>
</evidence>
<dbReference type="SUPFAM" id="SSF55781">
    <property type="entry name" value="GAF domain-like"/>
    <property type="match status" value="2"/>
</dbReference>
<organism evidence="8 9">
    <name type="scientific">Natronolimnohabitans innermongolicus JCM 12255</name>
    <dbReference type="NCBI Taxonomy" id="1227499"/>
    <lineage>
        <taxon>Archaea</taxon>
        <taxon>Methanobacteriati</taxon>
        <taxon>Methanobacteriota</taxon>
        <taxon>Stenosarchaea group</taxon>
        <taxon>Halobacteria</taxon>
        <taxon>Halobacteriales</taxon>
        <taxon>Natrialbaceae</taxon>
        <taxon>Natronolimnohabitans</taxon>
    </lineage>
</organism>
<dbReference type="InterPro" id="IPR004358">
    <property type="entry name" value="Sig_transdc_His_kin-like_C"/>
</dbReference>
<evidence type="ECO:0000313" key="8">
    <source>
        <dbReference type="EMBL" id="ELY57459.1"/>
    </source>
</evidence>
<evidence type="ECO:0000256" key="5">
    <source>
        <dbReference type="ARBA" id="ARBA00022777"/>
    </source>
</evidence>
<evidence type="ECO:0000256" key="4">
    <source>
        <dbReference type="ARBA" id="ARBA00022679"/>
    </source>
</evidence>
<dbReference type="InterPro" id="IPR003594">
    <property type="entry name" value="HATPase_dom"/>
</dbReference>
<dbReference type="Proteomes" id="UP000011602">
    <property type="component" value="Unassembled WGS sequence"/>
</dbReference>
<dbReference type="PROSITE" id="PS50109">
    <property type="entry name" value="HIS_KIN"/>
    <property type="match status" value="1"/>
</dbReference>
<dbReference type="eggNOG" id="arCOG03567">
    <property type="taxonomic scope" value="Archaea"/>
</dbReference>
<feature type="domain" description="Histidine kinase" evidence="7">
    <location>
        <begin position="591"/>
        <end position="804"/>
    </location>
</feature>
<dbReference type="EC" id="2.7.13.3" evidence="2"/>
<evidence type="ECO:0000256" key="2">
    <source>
        <dbReference type="ARBA" id="ARBA00012438"/>
    </source>
</evidence>
<dbReference type="InterPro" id="IPR025847">
    <property type="entry name" value="MEDS_domain"/>
</dbReference>
<dbReference type="PATRIC" id="fig|1227499.3.peg.1664"/>
<dbReference type="Gene3D" id="1.10.287.130">
    <property type="match status" value="1"/>
</dbReference>
<dbReference type="AlphaFoldDB" id="L9X6P6"/>
<gene>
    <name evidence="8" type="ORF">C493_08236</name>
</gene>
<dbReference type="Pfam" id="PF14417">
    <property type="entry name" value="MEDS"/>
    <property type="match status" value="1"/>
</dbReference>
<dbReference type="RefSeq" id="WP_007258946.1">
    <property type="nucleotide sequence ID" value="NZ_AOHZ01000041.1"/>
</dbReference>
<dbReference type="Gene3D" id="3.30.565.10">
    <property type="entry name" value="Histidine kinase-like ATPase, C-terminal domain"/>
    <property type="match status" value="1"/>
</dbReference>
<dbReference type="Pfam" id="PF00512">
    <property type="entry name" value="HisKA"/>
    <property type="match status" value="1"/>
</dbReference>
<dbReference type="PRINTS" id="PR00344">
    <property type="entry name" value="BCTRLSENSOR"/>
</dbReference>
<sequence>MSRSTHEPTTDHESTTDVLGLENEFESPPPSSEFSGSTGPVAEHDSYDHLALVYESREAQLETVVPFIEAGLERNERCLYIAAENDTETVLEAFRSADTDVDVDAALESDAFSIYSATETYLEDGRFDAEEMIAFLDDVIADADGVRITGEMSWVLDAAPGLEELMRYEGRLNQLLPDRDVISLCQYGRDHFPPEAIQDVIETHPHLIYDGTVCRNFYYTPPEEYFGPEQPERRIDRMMGTLVDRTEARAELHAHRRQLQRQNEIAGDPDRSFDTKLQELFELGCERFDLELGALARVDPDTDTFEIEAVSDDHDRFEPGAELPLSETYCTATTAIEATGAVTDPEVEGDDVSVYRELGLEAYLGTYIEVDGGPDRTFFFVDSDGRDRPFTDDELTVQQLLGQWIKYELEREHRDRHQQTLYEIAADLERSVEEKLRDLLDLGRERFGLEFGGIARVDPATDTLEVESVCGDHDRITPGSTVSLSETYCRSTVEDPDVIDVTEPKACGFEDALIYDEFGIETYLGTCIELEDALDRTVFFLSTDERDRPFSEAERTFLHLMGQWVAYELEREQREQALEESNERLEQFAYAASHDLQEPLRMITSYLQLIERRHGDALDDDGEEFLEYAVDGAERMREMIDGLLEYSRIETRGEPFEPVDLNDVLEGVLEDLQFRIEEHDAEITTAELPRVEGDASQLRQVFQNLLTNAITYSGDEPPRIRVDADRRGNEWIVSVEDDGIGIDPADQERVFTVFDRLHSREEYDGTGIGLALCERIVERHGGEIWLDSEPGEGATFSFTLPVTQ</sequence>
<dbReference type="CDD" id="cd00082">
    <property type="entry name" value="HisKA"/>
    <property type="match status" value="1"/>
</dbReference>
<feature type="region of interest" description="Disordered" evidence="6">
    <location>
        <begin position="1"/>
        <end position="41"/>
    </location>
</feature>
<dbReference type="PANTHER" id="PTHR43304">
    <property type="entry name" value="PHYTOCHROME-LIKE PROTEIN CPH1"/>
    <property type="match status" value="1"/>
</dbReference>
<evidence type="ECO:0000259" key="7">
    <source>
        <dbReference type="PROSITE" id="PS50109"/>
    </source>
</evidence>
<comment type="caution">
    <text evidence="8">The sequence shown here is derived from an EMBL/GenBank/DDBJ whole genome shotgun (WGS) entry which is preliminary data.</text>
</comment>
<dbReference type="InterPro" id="IPR003661">
    <property type="entry name" value="HisK_dim/P_dom"/>
</dbReference>
<comment type="catalytic activity">
    <reaction evidence="1">
        <text>ATP + protein L-histidine = ADP + protein N-phospho-L-histidine.</text>
        <dbReference type="EC" id="2.7.13.3"/>
    </reaction>
</comment>
<dbReference type="InterPro" id="IPR036097">
    <property type="entry name" value="HisK_dim/P_sf"/>
</dbReference>
<feature type="compositionally biased region" description="Basic and acidic residues" evidence="6">
    <location>
        <begin position="1"/>
        <end position="15"/>
    </location>
</feature>
<protein>
    <recommendedName>
        <fullName evidence="2">histidine kinase</fullName>
        <ecNumber evidence="2">2.7.13.3</ecNumber>
    </recommendedName>
</protein>
<dbReference type="GO" id="GO:0000155">
    <property type="term" value="F:phosphorelay sensor kinase activity"/>
    <property type="evidence" value="ECO:0007669"/>
    <property type="project" value="InterPro"/>
</dbReference>
<keyword evidence="5 8" id="KW-0418">Kinase</keyword>
<dbReference type="InterPro" id="IPR029016">
    <property type="entry name" value="GAF-like_dom_sf"/>
</dbReference>
<dbReference type="InterPro" id="IPR052162">
    <property type="entry name" value="Sensor_kinase/Photoreceptor"/>
</dbReference>
<dbReference type="OrthoDB" id="106630at2157"/>
<dbReference type="SUPFAM" id="SSF55874">
    <property type="entry name" value="ATPase domain of HSP90 chaperone/DNA topoisomerase II/histidine kinase"/>
    <property type="match status" value="1"/>
</dbReference>
<keyword evidence="3" id="KW-0597">Phosphoprotein</keyword>
<evidence type="ECO:0000256" key="1">
    <source>
        <dbReference type="ARBA" id="ARBA00000085"/>
    </source>
</evidence>
<dbReference type="eggNOG" id="arCOG02369">
    <property type="taxonomic scope" value="Archaea"/>
</dbReference>
<name>L9X6P6_9EURY</name>
<dbReference type="SUPFAM" id="SSF47384">
    <property type="entry name" value="Homodimeric domain of signal transducing histidine kinase"/>
    <property type="match status" value="1"/>
</dbReference>
<dbReference type="FunFam" id="3.30.565.10:FF:000006">
    <property type="entry name" value="Sensor histidine kinase WalK"/>
    <property type="match status" value="1"/>
</dbReference>
<dbReference type="EMBL" id="AOHZ01000041">
    <property type="protein sequence ID" value="ELY57459.1"/>
    <property type="molecule type" value="Genomic_DNA"/>
</dbReference>
<dbReference type="Gene3D" id="3.30.450.40">
    <property type="match status" value="1"/>
</dbReference>
<keyword evidence="9" id="KW-1185">Reference proteome</keyword>
<evidence type="ECO:0000256" key="6">
    <source>
        <dbReference type="SAM" id="MobiDB-lite"/>
    </source>
</evidence>
<accession>L9X6P6</accession>
<evidence type="ECO:0000256" key="3">
    <source>
        <dbReference type="ARBA" id="ARBA00022553"/>
    </source>
</evidence>
<dbReference type="InterPro" id="IPR036890">
    <property type="entry name" value="HATPase_C_sf"/>
</dbReference>
<dbReference type="InterPro" id="IPR005467">
    <property type="entry name" value="His_kinase_dom"/>
</dbReference>
<proteinExistence type="predicted"/>
<keyword evidence="4" id="KW-0808">Transferase</keyword>
<reference evidence="8 9" key="1">
    <citation type="journal article" date="2014" name="PLoS Genet.">
        <title>Phylogenetically driven sequencing of extremely halophilic archaea reveals strategies for static and dynamic osmo-response.</title>
        <authorList>
            <person name="Becker E.A."/>
            <person name="Seitzer P.M."/>
            <person name="Tritt A."/>
            <person name="Larsen D."/>
            <person name="Krusor M."/>
            <person name="Yao A.I."/>
            <person name="Wu D."/>
            <person name="Madern D."/>
            <person name="Eisen J.A."/>
            <person name="Darling A.E."/>
            <person name="Facciotti M.T."/>
        </authorList>
    </citation>
    <scope>NUCLEOTIDE SEQUENCE [LARGE SCALE GENOMIC DNA]</scope>
    <source>
        <strain evidence="8 9">JCM 12255</strain>
    </source>
</reference>